<dbReference type="GO" id="GO:0005634">
    <property type="term" value="C:nucleus"/>
    <property type="evidence" value="ECO:0000314"/>
    <property type="project" value="UniProtKB"/>
</dbReference>
<name>Q15299_HUMAN</name>
<gene>
    <name evidence="2" type="primary">RARB</name>
</gene>
<dbReference type="GO" id="GO:0004879">
    <property type="term" value="F:nuclear receptor activity"/>
    <property type="evidence" value="ECO:0000314"/>
    <property type="project" value="UniProtKB"/>
</dbReference>
<evidence type="ECO:0000256" key="1">
    <source>
        <dbReference type="SAM" id="MobiDB-lite"/>
    </source>
</evidence>
<sequence>MNLESWIAEQTSAVNSARGLQEEKEKKTVEWKVSQPKPFPRGSHSLFYSLGLACAFSGVQKYISYNQFNRQKGAQRNLKCGLGGEAVGGRRAGAGGTPFSKLSRRK</sequence>
<organism evidence="2">
    <name type="scientific">Homo sapiens</name>
    <name type="common">Human</name>
    <dbReference type="NCBI Taxonomy" id="9606"/>
    <lineage>
        <taxon>Eukaryota</taxon>
        <taxon>Metazoa</taxon>
        <taxon>Chordata</taxon>
        <taxon>Craniata</taxon>
        <taxon>Vertebrata</taxon>
        <taxon>Euteleostomi</taxon>
        <taxon>Mammalia</taxon>
        <taxon>Eutheria</taxon>
        <taxon>Euarchontoglires</taxon>
        <taxon>Primates</taxon>
        <taxon>Haplorrhini</taxon>
        <taxon>Catarrhini</taxon>
        <taxon>Hominidae</taxon>
        <taxon>Homo</taxon>
    </lineage>
</organism>
<dbReference type="ChiTaRS" id="RARB">
    <property type="organism name" value="human"/>
</dbReference>
<feature type="compositionally biased region" description="Gly residues" evidence="1">
    <location>
        <begin position="84"/>
        <end position="96"/>
    </location>
</feature>
<feature type="region of interest" description="Disordered" evidence="1">
    <location>
        <begin position="84"/>
        <end position="106"/>
    </location>
</feature>
<proteinExistence type="evidence at transcript level"/>
<dbReference type="AlphaFoldDB" id="Q15299"/>
<dbReference type="EMBL" id="M62303">
    <property type="protein sequence ID" value="AAA60264.1"/>
    <property type="molecule type" value="mRNA"/>
</dbReference>
<dbReference type="GO" id="GO:0006355">
    <property type="term" value="P:regulation of DNA-templated transcription"/>
    <property type="evidence" value="ECO:0000314"/>
    <property type="project" value="UniProtKB"/>
</dbReference>
<dbReference type="OrthoDB" id="6081310at2759"/>
<protein>
    <submittedName>
        <fullName evidence="2">RARB protein</fullName>
    </submittedName>
</protein>
<reference evidence="2" key="1">
    <citation type="journal article" date="1990" name="Mol. Endocrinol.">
        <title>A retinoic acid receptor-specific element controls the retinoic acid receptor-beta promoter.</title>
        <authorList>
            <person name="Hoffmann B."/>
            <person name="Lehmann J.M."/>
            <person name="Zhang X.K."/>
            <person name="Hermann T."/>
            <person name="Husmann M."/>
            <person name="Graupner G."/>
            <person name="Pfahl M."/>
        </authorList>
    </citation>
    <scope>NUCLEOTIDE SEQUENCE</scope>
</reference>
<accession>Q15299</accession>
<evidence type="ECO:0000313" key="2">
    <source>
        <dbReference type="EMBL" id="AAA60264.1"/>
    </source>
</evidence>